<dbReference type="AlphaFoldDB" id="A0A3B0XF42"/>
<reference evidence="1" key="1">
    <citation type="submission" date="2018-06" db="EMBL/GenBank/DDBJ databases">
        <authorList>
            <person name="Zhirakovskaya E."/>
        </authorList>
    </citation>
    <scope>NUCLEOTIDE SEQUENCE</scope>
</reference>
<protein>
    <submittedName>
        <fullName evidence="1">Uncharacterized protein</fullName>
    </submittedName>
</protein>
<gene>
    <name evidence="1" type="ORF">MNBD_GAMMA08-1106</name>
</gene>
<dbReference type="EMBL" id="UOFH01000363">
    <property type="protein sequence ID" value="VAW66935.1"/>
    <property type="molecule type" value="Genomic_DNA"/>
</dbReference>
<accession>A0A3B0XF42</accession>
<evidence type="ECO:0000313" key="1">
    <source>
        <dbReference type="EMBL" id="VAW66935.1"/>
    </source>
</evidence>
<proteinExistence type="predicted"/>
<sequence length="160" mass="18266">MKYLVFISLFYTSIISAETNNIELLNEWKSRGFSQVRINFPSDNFQVVQAVITDDTEGKQVLEFRYFTKKGKECTSRNINKSSDVVVKINSTRVKMKAGCKSAMFSKYIGYYATTKKGREYIKNEFTVTAKVLVELQGLKLNFPTQGFTTAWNKYGGDAI</sequence>
<organism evidence="1">
    <name type="scientific">hydrothermal vent metagenome</name>
    <dbReference type="NCBI Taxonomy" id="652676"/>
    <lineage>
        <taxon>unclassified sequences</taxon>
        <taxon>metagenomes</taxon>
        <taxon>ecological metagenomes</taxon>
    </lineage>
</organism>
<name>A0A3B0XF42_9ZZZZ</name>